<dbReference type="Proteomes" id="UP001152795">
    <property type="component" value="Unassembled WGS sequence"/>
</dbReference>
<sequence>MLTSPDFLDDNERQHIYNVAPAEGSRPLSLFRDQFSEEMAYPGIFMGQKRPDDKQRLASVYYSEICKSELRLSDRRAAMCIENIFFKAKKLQMKLLLGQSQIAL</sequence>
<proteinExistence type="predicted"/>
<evidence type="ECO:0000313" key="1">
    <source>
        <dbReference type="EMBL" id="CAB4013450.1"/>
    </source>
</evidence>
<dbReference type="EMBL" id="CACRXK020007892">
    <property type="protein sequence ID" value="CAB4013450.1"/>
    <property type="molecule type" value="Genomic_DNA"/>
</dbReference>
<comment type="caution">
    <text evidence="1">The sequence shown here is derived from an EMBL/GenBank/DDBJ whole genome shotgun (WGS) entry which is preliminary data.</text>
</comment>
<evidence type="ECO:0000313" key="2">
    <source>
        <dbReference type="Proteomes" id="UP001152795"/>
    </source>
</evidence>
<name>A0A6S7IBI6_PARCT</name>
<protein>
    <submittedName>
        <fullName evidence="1">Uncharacterized protein</fullName>
    </submittedName>
</protein>
<dbReference type="OrthoDB" id="6141723at2759"/>
<dbReference type="AlphaFoldDB" id="A0A6S7IBI6"/>
<accession>A0A6S7IBI6</accession>
<organism evidence="1 2">
    <name type="scientific">Paramuricea clavata</name>
    <name type="common">Red gorgonian</name>
    <name type="synonym">Violescent sea-whip</name>
    <dbReference type="NCBI Taxonomy" id="317549"/>
    <lineage>
        <taxon>Eukaryota</taxon>
        <taxon>Metazoa</taxon>
        <taxon>Cnidaria</taxon>
        <taxon>Anthozoa</taxon>
        <taxon>Octocorallia</taxon>
        <taxon>Malacalcyonacea</taxon>
        <taxon>Plexauridae</taxon>
        <taxon>Paramuricea</taxon>
    </lineage>
</organism>
<keyword evidence="2" id="KW-1185">Reference proteome</keyword>
<reference evidence="1" key="1">
    <citation type="submission" date="2020-04" db="EMBL/GenBank/DDBJ databases">
        <authorList>
            <person name="Alioto T."/>
            <person name="Alioto T."/>
            <person name="Gomez Garrido J."/>
        </authorList>
    </citation>
    <scope>NUCLEOTIDE SEQUENCE</scope>
    <source>
        <strain evidence="1">A484AB</strain>
    </source>
</reference>
<gene>
    <name evidence="1" type="ORF">PACLA_8A070808</name>
</gene>